<keyword evidence="2" id="KW-1185">Reference proteome</keyword>
<evidence type="ECO:0000313" key="1">
    <source>
        <dbReference type="EMBL" id="PNU05488.1"/>
    </source>
</evidence>
<protein>
    <submittedName>
        <fullName evidence="1">Uncharacterized protein</fullName>
    </submittedName>
</protein>
<dbReference type="RefSeq" id="WP_103095271.1">
    <property type="nucleotide sequence ID" value="NZ_LYMM01000025.1"/>
</dbReference>
<accession>A0A2K2G3A9</accession>
<gene>
    <name evidence="1" type="ORF">A8V01_16005</name>
</gene>
<name>A0A2K2G3A9_9SPHN</name>
<dbReference type="Proteomes" id="UP000236327">
    <property type="component" value="Unassembled WGS sequence"/>
</dbReference>
<comment type="caution">
    <text evidence="1">The sequence shown here is derived from an EMBL/GenBank/DDBJ whole genome shotgun (WGS) entry which is preliminary data.</text>
</comment>
<sequence>MVRDDTLDQIRAHAYRLHRASMDVDALRAAVHESQAEADHYAAGYRLAHGLASDEPVEDATLNVLLAEAAMFHHALATYT</sequence>
<proteinExistence type="predicted"/>
<dbReference type="AlphaFoldDB" id="A0A2K2G3A9"/>
<dbReference type="EMBL" id="LYMM01000025">
    <property type="protein sequence ID" value="PNU05488.1"/>
    <property type="molecule type" value="Genomic_DNA"/>
</dbReference>
<reference evidence="1 2" key="1">
    <citation type="submission" date="2016-05" db="EMBL/GenBank/DDBJ databases">
        <title>Complete genome sequence of Novosphingobium guangzhouense SA925(T).</title>
        <authorList>
            <person name="Sha S."/>
        </authorList>
    </citation>
    <scope>NUCLEOTIDE SEQUENCE [LARGE SCALE GENOMIC DNA]</scope>
    <source>
        <strain evidence="1 2">SA925</strain>
    </source>
</reference>
<organism evidence="1 2">
    <name type="scientific">Novosphingobium guangzhouense</name>
    <dbReference type="NCBI Taxonomy" id="1850347"/>
    <lineage>
        <taxon>Bacteria</taxon>
        <taxon>Pseudomonadati</taxon>
        <taxon>Pseudomonadota</taxon>
        <taxon>Alphaproteobacteria</taxon>
        <taxon>Sphingomonadales</taxon>
        <taxon>Sphingomonadaceae</taxon>
        <taxon>Novosphingobium</taxon>
    </lineage>
</organism>
<evidence type="ECO:0000313" key="2">
    <source>
        <dbReference type="Proteomes" id="UP000236327"/>
    </source>
</evidence>